<evidence type="ECO:0000256" key="1">
    <source>
        <dbReference type="SAM" id="MobiDB-lite"/>
    </source>
</evidence>
<dbReference type="EMBL" id="VIEB01000791">
    <property type="protein sequence ID" value="TQD80906.1"/>
    <property type="molecule type" value="Genomic_DNA"/>
</dbReference>
<gene>
    <name evidence="2" type="ORF">C1H46_033576</name>
</gene>
<evidence type="ECO:0000313" key="3">
    <source>
        <dbReference type="Proteomes" id="UP000315295"/>
    </source>
</evidence>
<reference evidence="2 3" key="1">
    <citation type="journal article" date="2019" name="G3 (Bethesda)">
        <title>Sequencing of a Wild Apple (Malus baccata) Genome Unravels the Differences Between Cultivated and Wild Apple Species Regarding Disease Resistance and Cold Tolerance.</title>
        <authorList>
            <person name="Chen X."/>
        </authorList>
    </citation>
    <scope>NUCLEOTIDE SEQUENCE [LARGE SCALE GENOMIC DNA]</scope>
    <source>
        <strain evidence="3">cv. Shandingzi</strain>
        <tissue evidence="2">Leaves</tissue>
    </source>
</reference>
<proteinExistence type="predicted"/>
<accession>A0A540L340</accession>
<comment type="caution">
    <text evidence="2">The sequence shown here is derived from an EMBL/GenBank/DDBJ whole genome shotgun (WGS) entry which is preliminary data.</text>
</comment>
<feature type="region of interest" description="Disordered" evidence="1">
    <location>
        <begin position="1"/>
        <end position="70"/>
    </location>
</feature>
<dbReference type="AlphaFoldDB" id="A0A540L340"/>
<dbReference type="Proteomes" id="UP000315295">
    <property type="component" value="Unassembled WGS sequence"/>
</dbReference>
<protein>
    <submittedName>
        <fullName evidence="2">Uncharacterized protein</fullName>
    </submittedName>
</protein>
<organism evidence="2 3">
    <name type="scientific">Malus baccata</name>
    <name type="common">Siberian crab apple</name>
    <name type="synonym">Pyrus baccata</name>
    <dbReference type="NCBI Taxonomy" id="106549"/>
    <lineage>
        <taxon>Eukaryota</taxon>
        <taxon>Viridiplantae</taxon>
        <taxon>Streptophyta</taxon>
        <taxon>Embryophyta</taxon>
        <taxon>Tracheophyta</taxon>
        <taxon>Spermatophyta</taxon>
        <taxon>Magnoliopsida</taxon>
        <taxon>eudicotyledons</taxon>
        <taxon>Gunneridae</taxon>
        <taxon>Pentapetalae</taxon>
        <taxon>rosids</taxon>
        <taxon>fabids</taxon>
        <taxon>Rosales</taxon>
        <taxon>Rosaceae</taxon>
        <taxon>Amygdaloideae</taxon>
        <taxon>Maleae</taxon>
        <taxon>Malus</taxon>
    </lineage>
</organism>
<keyword evidence="3" id="KW-1185">Reference proteome</keyword>
<sequence length="70" mass="7840">MELAQIYNTKSLSLQNQNQPFRPLPSNTSNPQVQNTNISIRGHNNPSPSFSKPYTPSTSFVPTPRRLTPT</sequence>
<feature type="compositionally biased region" description="Polar residues" evidence="1">
    <location>
        <begin position="1"/>
        <end position="61"/>
    </location>
</feature>
<evidence type="ECO:0000313" key="2">
    <source>
        <dbReference type="EMBL" id="TQD80906.1"/>
    </source>
</evidence>
<name>A0A540L340_MALBA</name>